<feature type="transmembrane region" description="Helical" evidence="2">
    <location>
        <begin position="354"/>
        <end position="370"/>
    </location>
</feature>
<dbReference type="GO" id="GO:0001730">
    <property type="term" value="F:2'-5'-oligoadenylate synthetase activity"/>
    <property type="evidence" value="ECO:0007669"/>
    <property type="project" value="TreeGrafter"/>
</dbReference>
<reference evidence="4 5" key="1">
    <citation type="submission" date="2024-01" db="EMBL/GenBank/DDBJ databases">
        <title>The genome of the rayed Mediterranean limpet Patella caerulea (Linnaeus, 1758).</title>
        <authorList>
            <person name="Anh-Thu Weber A."/>
            <person name="Halstead-Nussloch G."/>
        </authorList>
    </citation>
    <scope>NUCLEOTIDE SEQUENCE [LARGE SCALE GENOMIC DNA]</scope>
    <source>
        <strain evidence="4">AATW-2023a</strain>
        <tissue evidence="4">Whole specimen</tissue>
    </source>
</reference>
<dbReference type="GO" id="GO:0016020">
    <property type="term" value="C:membrane"/>
    <property type="evidence" value="ECO:0007669"/>
    <property type="project" value="TreeGrafter"/>
</dbReference>
<gene>
    <name evidence="4" type="ORF">SNE40_021493</name>
</gene>
<dbReference type="GO" id="GO:0005654">
    <property type="term" value="C:nucleoplasm"/>
    <property type="evidence" value="ECO:0007669"/>
    <property type="project" value="TreeGrafter"/>
</dbReference>
<keyword evidence="2" id="KW-1133">Transmembrane helix</keyword>
<feature type="domain" description="2'-5'-oligoadenylate synthetase 1" evidence="3">
    <location>
        <begin position="164"/>
        <end position="261"/>
    </location>
</feature>
<sequence>MDDCLPGYNSNERLEAFIDRVVRPPSDFIPRMKKAVNLLVLHLHNYNSWRCRCPYHSVQKVVKSGSLGKGTSIQTNADADLVVFFNYFKTIESLIEAKPLLLESIKKYMMSIDKRPSWMRSITLKRTTDFHVEFKIDIIDLGSVDVDLVPAMDVISQHDDIYSLYAEMMAKGDPDIRAHYSACLCERQIQLIRPDRPKVKDLIRLLKYWYKSNKLDMKSYFCEVIGLHVHRKYLNNLDNFNMKKGFVKALELLADFENLNIIPDGFRKWCEYDDMSICYVVDPANPFSNTVPWKAQMKIEERARETQLGIAQLASRTCDNVATVCPESAIYSFLQNNSVDHTTYENNRFSFCKLLIPVIICLIAAFALLLKN</sequence>
<keyword evidence="2" id="KW-0472">Membrane</keyword>
<dbReference type="PANTHER" id="PTHR11258:SF11">
    <property type="entry name" value="C2H2-TYPE DOMAIN-CONTAINING PROTEIN"/>
    <property type="match status" value="1"/>
</dbReference>
<dbReference type="SUPFAM" id="SSF81301">
    <property type="entry name" value="Nucleotidyltransferase"/>
    <property type="match status" value="1"/>
</dbReference>
<protein>
    <recommendedName>
        <fullName evidence="3">2'-5'-oligoadenylate synthetase 1 domain-containing protein</fullName>
    </recommendedName>
</protein>
<comment type="similarity">
    <text evidence="1">Belongs to the 2-5A synthase family.</text>
</comment>
<evidence type="ECO:0000313" key="5">
    <source>
        <dbReference type="Proteomes" id="UP001347796"/>
    </source>
</evidence>
<organism evidence="4 5">
    <name type="scientific">Patella caerulea</name>
    <name type="common">Rayed Mediterranean limpet</name>
    <dbReference type="NCBI Taxonomy" id="87958"/>
    <lineage>
        <taxon>Eukaryota</taxon>
        <taxon>Metazoa</taxon>
        <taxon>Spiralia</taxon>
        <taxon>Lophotrochozoa</taxon>
        <taxon>Mollusca</taxon>
        <taxon>Gastropoda</taxon>
        <taxon>Patellogastropoda</taxon>
        <taxon>Patelloidea</taxon>
        <taxon>Patellidae</taxon>
        <taxon>Patella</taxon>
    </lineage>
</organism>
<evidence type="ECO:0000313" key="4">
    <source>
        <dbReference type="EMBL" id="KAK6167473.1"/>
    </source>
</evidence>
<dbReference type="AlphaFoldDB" id="A0AAN8G809"/>
<dbReference type="PANTHER" id="PTHR11258">
    <property type="entry name" value="2-5 OLIGOADENYLATE SYNTHETASE"/>
    <property type="match status" value="1"/>
</dbReference>
<keyword evidence="2" id="KW-0812">Transmembrane</keyword>
<accession>A0AAN8G809</accession>
<dbReference type="Proteomes" id="UP001347796">
    <property type="component" value="Unassembled WGS sequence"/>
</dbReference>
<dbReference type="Pfam" id="PF10421">
    <property type="entry name" value="OAS1_C"/>
    <property type="match status" value="1"/>
</dbReference>
<keyword evidence="5" id="KW-1185">Reference proteome</keyword>
<proteinExistence type="inferred from homology"/>
<evidence type="ECO:0000256" key="2">
    <source>
        <dbReference type="SAM" id="Phobius"/>
    </source>
</evidence>
<dbReference type="PROSITE" id="PS50152">
    <property type="entry name" value="25A_SYNTH_3"/>
    <property type="match status" value="1"/>
</dbReference>
<dbReference type="Gene3D" id="1.10.1410.20">
    <property type="entry name" value="2'-5'-oligoadenylate synthetase 1, domain 2"/>
    <property type="match status" value="1"/>
</dbReference>
<dbReference type="EMBL" id="JAZGQO010000018">
    <property type="protein sequence ID" value="KAK6167473.1"/>
    <property type="molecule type" value="Genomic_DNA"/>
</dbReference>
<evidence type="ECO:0000256" key="1">
    <source>
        <dbReference type="ARBA" id="ARBA00009526"/>
    </source>
</evidence>
<dbReference type="GO" id="GO:0003725">
    <property type="term" value="F:double-stranded RNA binding"/>
    <property type="evidence" value="ECO:0007669"/>
    <property type="project" value="TreeGrafter"/>
</dbReference>
<comment type="caution">
    <text evidence="4">The sequence shown here is derived from an EMBL/GenBank/DDBJ whole genome shotgun (WGS) entry which is preliminary data.</text>
</comment>
<dbReference type="Gene3D" id="3.30.460.10">
    <property type="entry name" value="Beta Polymerase, domain 2"/>
    <property type="match status" value="1"/>
</dbReference>
<name>A0AAN8G809_PATCE</name>
<dbReference type="SUPFAM" id="SSF81631">
    <property type="entry name" value="PAP/OAS1 substrate-binding domain"/>
    <property type="match status" value="1"/>
</dbReference>
<dbReference type="InterPro" id="IPR043519">
    <property type="entry name" value="NT_sf"/>
</dbReference>
<evidence type="ECO:0000259" key="3">
    <source>
        <dbReference type="Pfam" id="PF10421"/>
    </source>
</evidence>
<dbReference type="InterPro" id="IPR018952">
    <property type="entry name" value="2-5-oligoAdlate_synth_1_dom2/C"/>
</dbReference>
<dbReference type="GO" id="GO:0005829">
    <property type="term" value="C:cytosol"/>
    <property type="evidence" value="ECO:0007669"/>
    <property type="project" value="TreeGrafter"/>
</dbReference>